<dbReference type="CDD" id="cd00303">
    <property type="entry name" value="retropepsin_like"/>
    <property type="match status" value="2"/>
</dbReference>
<accession>A0A8H8S0T4</accession>
<reference evidence="1 2" key="1">
    <citation type="submission" date="2018-05" db="EMBL/GenBank/DDBJ databases">
        <title>Genome sequencing and assembly of the regulated plant pathogen Lachnellula willkommii and related sister species for the development of diagnostic species identification markers.</title>
        <authorList>
            <person name="Giroux E."/>
            <person name="Bilodeau G."/>
        </authorList>
    </citation>
    <scope>NUCLEOTIDE SEQUENCE [LARGE SCALE GENOMIC DNA]</scope>
    <source>
        <strain evidence="1 2">CBS 197.66</strain>
    </source>
</reference>
<dbReference type="OrthoDB" id="6079484at2759"/>
<organism evidence="1 2">
    <name type="scientific">Lachnellula subtilissima</name>
    <dbReference type="NCBI Taxonomy" id="602034"/>
    <lineage>
        <taxon>Eukaryota</taxon>
        <taxon>Fungi</taxon>
        <taxon>Dikarya</taxon>
        <taxon>Ascomycota</taxon>
        <taxon>Pezizomycotina</taxon>
        <taxon>Leotiomycetes</taxon>
        <taxon>Helotiales</taxon>
        <taxon>Lachnaceae</taxon>
        <taxon>Lachnellula</taxon>
    </lineage>
</organism>
<name>A0A8H8S0T4_9HELO</name>
<evidence type="ECO:0000313" key="1">
    <source>
        <dbReference type="EMBL" id="TVY44316.1"/>
    </source>
</evidence>
<evidence type="ECO:0000313" key="2">
    <source>
        <dbReference type="Proteomes" id="UP000462212"/>
    </source>
</evidence>
<dbReference type="EMBL" id="QGMJ01000041">
    <property type="protein sequence ID" value="TVY44316.1"/>
    <property type="molecule type" value="Genomic_DNA"/>
</dbReference>
<dbReference type="Gene3D" id="2.40.70.10">
    <property type="entry name" value="Acid Proteases"/>
    <property type="match status" value="2"/>
</dbReference>
<protein>
    <submittedName>
        <fullName evidence="1">Uncharacterized protein</fullName>
    </submittedName>
</protein>
<sequence>MECHSEDLLNSNLSSHFTRPERIRSEARHFKRKAIRVAINGKECHARPDSASDQDIMTKAFAEEHGIPIQREEGDKSIFKLGTGCFIRSIGRAYVPFKLFGGDDSEERRWFHVLKKCPVPLILGMRFLEKIKLYSKNKHLLVDCPSSFGSIPTLKWIGSPRGYVNFKVNGKELVGCADTGSDLDFMSLRCARRLGFNIDTEPNARTQVMLADESIVETVGQVTVSSVNFSHFDSSEMTFDILPGLASDMIFSEAFLDQTDAFNICVQIKDSKDPYQQRLNTLINLGPVQAWLNKKWTPDVADTAQQEHDRDIEAEHYRRNKANRTIRKIRDENRAAAAREAEEANQNIFNTGHARCPHCVRERHRTRA</sequence>
<keyword evidence="2" id="KW-1185">Reference proteome</keyword>
<dbReference type="InterPro" id="IPR021109">
    <property type="entry name" value="Peptidase_aspartic_dom_sf"/>
</dbReference>
<dbReference type="Proteomes" id="UP000462212">
    <property type="component" value="Unassembled WGS sequence"/>
</dbReference>
<dbReference type="AlphaFoldDB" id="A0A8H8S0T4"/>
<comment type="caution">
    <text evidence="1">The sequence shown here is derived from an EMBL/GenBank/DDBJ whole genome shotgun (WGS) entry which is preliminary data.</text>
</comment>
<gene>
    <name evidence="1" type="ORF">LSUB1_G001292</name>
</gene>
<dbReference type="Pfam" id="PF13650">
    <property type="entry name" value="Asp_protease_2"/>
    <property type="match status" value="1"/>
</dbReference>
<proteinExistence type="predicted"/>